<dbReference type="GO" id="GO:0035721">
    <property type="term" value="P:intraciliary retrograde transport"/>
    <property type="evidence" value="ECO:0000318"/>
    <property type="project" value="GO_Central"/>
</dbReference>
<reference evidence="5" key="1">
    <citation type="submission" date="2015-02" db="EMBL/GenBank/DDBJ databases">
        <title>Genome sequencing for Strongylocentrotus purpuratus.</title>
        <authorList>
            <person name="Murali S."/>
            <person name="Liu Y."/>
            <person name="Vee V."/>
            <person name="English A."/>
            <person name="Wang M."/>
            <person name="Skinner E."/>
            <person name="Han Y."/>
            <person name="Muzny D.M."/>
            <person name="Worley K.C."/>
            <person name="Gibbs R.A."/>
        </authorList>
    </citation>
    <scope>NUCLEOTIDE SEQUENCE</scope>
</reference>
<dbReference type="OMA" id="CLGNAEE"/>
<dbReference type="AlphaFoldDB" id="A0A7M7HJ84"/>
<dbReference type="CTD" id="112752"/>
<proteinExistence type="inferred from homology"/>
<evidence type="ECO:0000313" key="4">
    <source>
        <dbReference type="EnsemblMetazoa" id="XP_011662015"/>
    </source>
</evidence>
<dbReference type="EnsemblMetazoa" id="XM_011663713">
    <property type="protein sequence ID" value="XP_011662015"/>
    <property type="gene ID" value="LOC763202"/>
</dbReference>
<dbReference type="PANTHER" id="PTHR33724:SF1">
    <property type="entry name" value="INTRAFLAGELLAR TRANSPORT PROTEIN 43 HOMOLOG"/>
    <property type="match status" value="1"/>
</dbReference>
<dbReference type="OrthoDB" id="206950at2759"/>
<evidence type="ECO:0008006" key="6">
    <source>
        <dbReference type="Google" id="ProtNLM"/>
    </source>
</evidence>
<dbReference type="GeneID" id="763202"/>
<dbReference type="KEGG" id="spu:763202"/>
<dbReference type="InParanoid" id="A0A7M7HJ84"/>
<sequence length="224" mass="24736">MDENLEFTSEKRNAKQGRRARKAAQEAAAAAASQSNGDIGGDESAEDLVGHPPPSENQGASQDGPVRPPRRQMGWGDDAPKPARSRGNVDQLEAFSANDRVEQESRSKAHDSDDDMPVIPDLDDVQEEDMATQIAAPPSVPVNRVITYRELDNDLLKHSQLLTLDNEIDLKLLSKALSAESEVMEEDKPWDWDHLFTEVSSELQTEWDQTISTQKSDTSIVSKS</sequence>
<name>A0A7M7HJ84_STRPU</name>
<protein>
    <recommendedName>
        <fullName evidence="6">Intraflagellar transport protein 43 homolog</fullName>
    </recommendedName>
</protein>
<organism evidence="4 5">
    <name type="scientific">Strongylocentrotus purpuratus</name>
    <name type="common">Purple sea urchin</name>
    <dbReference type="NCBI Taxonomy" id="7668"/>
    <lineage>
        <taxon>Eukaryota</taxon>
        <taxon>Metazoa</taxon>
        <taxon>Echinodermata</taxon>
        <taxon>Eleutherozoa</taxon>
        <taxon>Echinozoa</taxon>
        <taxon>Echinoidea</taxon>
        <taxon>Euechinoidea</taxon>
        <taxon>Echinacea</taxon>
        <taxon>Camarodonta</taxon>
        <taxon>Echinidea</taxon>
        <taxon>Strongylocentrotidae</taxon>
        <taxon>Strongylocentrotus</taxon>
    </lineage>
</organism>
<dbReference type="Proteomes" id="UP000007110">
    <property type="component" value="Unassembled WGS sequence"/>
</dbReference>
<dbReference type="PANTHER" id="PTHR33724">
    <property type="entry name" value="INTRAFLAGELLAR TRANSPORT PROTEIN 43 HOMOLOG"/>
    <property type="match status" value="1"/>
</dbReference>
<keyword evidence="5" id="KW-1185">Reference proteome</keyword>
<dbReference type="GO" id="GO:0005929">
    <property type="term" value="C:cilium"/>
    <property type="evidence" value="ECO:0000318"/>
    <property type="project" value="GO_Central"/>
</dbReference>
<feature type="compositionally biased region" description="Low complexity" evidence="3">
    <location>
        <begin position="25"/>
        <end position="34"/>
    </location>
</feature>
<dbReference type="Pfam" id="PF15305">
    <property type="entry name" value="IFT43"/>
    <property type="match status" value="1"/>
</dbReference>
<feature type="region of interest" description="Disordered" evidence="3">
    <location>
        <begin position="1"/>
        <end position="120"/>
    </location>
</feature>
<evidence type="ECO:0000313" key="5">
    <source>
        <dbReference type="Proteomes" id="UP000007110"/>
    </source>
</evidence>
<accession>A0A7M7HJ84</accession>
<dbReference type="RefSeq" id="XP_011662015.2">
    <property type="nucleotide sequence ID" value="XM_011663713.2"/>
</dbReference>
<reference evidence="4" key="2">
    <citation type="submission" date="2021-01" db="UniProtKB">
        <authorList>
            <consortium name="EnsemblMetazoa"/>
        </authorList>
    </citation>
    <scope>IDENTIFICATION</scope>
</reference>
<keyword evidence="2" id="KW-0970">Cilium biogenesis/degradation</keyword>
<comment type="similarity">
    <text evidence="1">Belongs to the IFT43 family.</text>
</comment>
<dbReference type="InterPro" id="IPR029302">
    <property type="entry name" value="IFT43"/>
</dbReference>
<evidence type="ECO:0000256" key="1">
    <source>
        <dbReference type="ARBA" id="ARBA00007563"/>
    </source>
</evidence>
<dbReference type="GO" id="GO:0030991">
    <property type="term" value="C:intraciliary transport particle A"/>
    <property type="evidence" value="ECO:0000318"/>
    <property type="project" value="GO_Central"/>
</dbReference>
<evidence type="ECO:0000256" key="2">
    <source>
        <dbReference type="ARBA" id="ARBA00022794"/>
    </source>
</evidence>
<evidence type="ECO:0000256" key="3">
    <source>
        <dbReference type="SAM" id="MobiDB-lite"/>
    </source>
</evidence>
<feature type="compositionally biased region" description="Basic and acidic residues" evidence="3">
    <location>
        <begin position="99"/>
        <end position="111"/>
    </location>
</feature>